<sequence>MDKPRHTRYQAVFISPHLDDAVFSCGGVISKLVEEGPVLVLNLFTRYLSGLKLHGAVLGDERHQEEADAAEFLGFESVSLHELDAPFRRDAYQRLGNLFRPPVAQDMEWLSTLREKLFALLGELDFEQIYVPLGIGWHVDHVLAHLVFEPWIDRKKLLFYEDAPYCCIPHSTRYRLNGIAHYEGGLADLSLAPSNALNAWRQAARAYGQTALMKNLQPWIVRQLAVPAVSIYLYRLMARYRNQVTMVPELTLEPLVVQIADRLGKKIDAMALYSSQFNEFFASRQDCVATLQAYADRVQGIAEAAAIERYWVPVTTSSRIDRYELPV</sequence>
<gene>
    <name evidence="1" type="ORF">J2X19_001953</name>
</gene>
<dbReference type="SUPFAM" id="SSF102588">
    <property type="entry name" value="LmbE-like"/>
    <property type="match status" value="1"/>
</dbReference>
<dbReference type="InterPro" id="IPR003737">
    <property type="entry name" value="GlcNAc_PI_deacetylase-related"/>
</dbReference>
<dbReference type="InterPro" id="IPR024078">
    <property type="entry name" value="LmbE-like_dom_sf"/>
</dbReference>
<dbReference type="Pfam" id="PF02585">
    <property type="entry name" value="PIG-L"/>
    <property type="match status" value="1"/>
</dbReference>
<comment type="caution">
    <text evidence="1">The sequence shown here is derived from an EMBL/GenBank/DDBJ whole genome shotgun (WGS) entry which is preliminary data.</text>
</comment>
<keyword evidence="2" id="KW-1185">Reference proteome</keyword>
<organism evidence="1 2">
    <name type="scientific">Rhodoferax ferrireducens</name>
    <dbReference type="NCBI Taxonomy" id="192843"/>
    <lineage>
        <taxon>Bacteria</taxon>
        <taxon>Pseudomonadati</taxon>
        <taxon>Pseudomonadota</taxon>
        <taxon>Betaproteobacteria</taxon>
        <taxon>Burkholderiales</taxon>
        <taxon>Comamonadaceae</taxon>
        <taxon>Rhodoferax</taxon>
    </lineage>
</organism>
<evidence type="ECO:0000313" key="1">
    <source>
        <dbReference type="EMBL" id="MDR7377274.1"/>
    </source>
</evidence>
<name>A0ABU2C7F5_9BURK</name>
<accession>A0ABU2C7F5</accession>
<dbReference type="Gene3D" id="3.40.50.10320">
    <property type="entry name" value="LmbE-like"/>
    <property type="match status" value="2"/>
</dbReference>
<reference evidence="1 2" key="1">
    <citation type="submission" date="2023-07" db="EMBL/GenBank/DDBJ databases">
        <title>Sorghum-associated microbial communities from plants grown in Nebraska, USA.</title>
        <authorList>
            <person name="Schachtman D."/>
        </authorList>
    </citation>
    <scope>NUCLEOTIDE SEQUENCE [LARGE SCALE GENOMIC DNA]</scope>
    <source>
        <strain evidence="1 2">BE313</strain>
    </source>
</reference>
<proteinExistence type="predicted"/>
<dbReference type="Proteomes" id="UP001180487">
    <property type="component" value="Unassembled WGS sequence"/>
</dbReference>
<protein>
    <submittedName>
        <fullName evidence="1">LmbE family N-acetylglucosaminyl deacetylase</fullName>
    </submittedName>
</protein>
<dbReference type="EMBL" id="JAVDXT010000002">
    <property type="protein sequence ID" value="MDR7377274.1"/>
    <property type="molecule type" value="Genomic_DNA"/>
</dbReference>
<evidence type="ECO:0000313" key="2">
    <source>
        <dbReference type="Proteomes" id="UP001180487"/>
    </source>
</evidence>
<dbReference type="RefSeq" id="WP_310372922.1">
    <property type="nucleotide sequence ID" value="NZ_JAVDXT010000002.1"/>
</dbReference>